<organism evidence="2 3">
    <name type="scientific">Cocleimonas flava</name>
    <dbReference type="NCBI Taxonomy" id="634765"/>
    <lineage>
        <taxon>Bacteria</taxon>
        <taxon>Pseudomonadati</taxon>
        <taxon>Pseudomonadota</taxon>
        <taxon>Gammaproteobacteria</taxon>
        <taxon>Thiotrichales</taxon>
        <taxon>Thiotrichaceae</taxon>
        <taxon>Cocleimonas</taxon>
    </lineage>
</organism>
<evidence type="ECO:0000256" key="1">
    <source>
        <dbReference type="SAM" id="Phobius"/>
    </source>
</evidence>
<keyword evidence="3" id="KW-1185">Reference proteome</keyword>
<name>A0A4R1EZT6_9GAMM</name>
<dbReference type="EMBL" id="SMFQ01000003">
    <property type="protein sequence ID" value="TCJ87426.1"/>
    <property type="molecule type" value="Genomic_DNA"/>
</dbReference>
<proteinExistence type="predicted"/>
<dbReference type="Proteomes" id="UP000294887">
    <property type="component" value="Unassembled WGS sequence"/>
</dbReference>
<reference evidence="2 3" key="1">
    <citation type="submission" date="2019-03" db="EMBL/GenBank/DDBJ databases">
        <title>Genomic Encyclopedia of Type Strains, Phase IV (KMG-IV): sequencing the most valuable type-strain genomes for metagenomic binning, comparative biology and taxonomic classification.</title>
        <authorList>
            <person name="Goeker M."/>
        </authorList>
    </citation>
    <scope>NUCLEOTIDE SEQUENCE [LARGE SCALE GENOMIC DNA]</scope>
    <source>
        <strain evidence="2 3">DSM 24830</strain>
    </source>
</reference>
<gene>
    <name evidence="2" type="ORF">EV695_1936</name>
</gene>
<evidence type="ECO:0000313" key="3">
    <source>
        <dbReference type="Proteomes" id="UP000294887"/>
    </source>
</evidence>
<dbReference type="RefSeq" id="WP_131905702.1">
    <property type="nucleotide sequence ID" value="NZ_BAAAFU010000004.1"/>
</dbReference>
<comment type="caution">
    <text evidence="2">The sequence shown here is derived from an EMBL/GenBank/DDBJ whole genome shotgun (WGS) entry which is preliminary data.</text>
</comment>
<evidence type="ECO:0000313" key="2">
    <source>
        <dbReference type="EMBL" id="TCJ87426.1"/>
    </source>
</evidence>
<protein>
    <submittedName>
        <fullName evidence="2">Uncharacterized protein</fullName>
    </submittedName>
</protein>
<feature type="transmembrane region" description="Helical" evidence="1">
    <location>
        <begin position="44"/>
        <end position="62"/>
    </location>
</feature>
<sequence>MFSYSLLSAAAVPTLSGIMLFILSLSLFFVAFKVSKQKSANTGKFFITLIGVGALVSGMGGVKLVTDAEAIVFIDELPLVGSKGQVQLQNLDGLNTFQNLDNSQRTLVAGALTNPVGSTCTAIARTRVQKITAAAPPEAVINSDPACTEGTHITFKAVCYFDCVLDNPL</sequence>
<feature type="transmembrane region" description="Helical" evidence="1">
    <location>
        <begin position="6"/>
        <end position="32"/>
    </location>
</feature>
<keyword evidence="1" id="KW-0812">Transmembrane</keyword>
<keyword evidence="1" id="KW-0472">Membrane</keyword>
<dbReference type="AlphaFoldDB" id="A0A4R1EZT6"/>
<keyword evidence="1" id="KW-1133">Transmembrane helix</keyword>
<accession>A0A4R1EZT6</accession>